<dbReference type="Proteomes" id="UP001275084">
    <property type="component" value="Unassembled WGS sequence"/>
</dbReference>
<organism evidence="2 3">
    <name type="scientific">Lasiosphaeria hispida</name>
    <dbReference type="NCBI Taxonomy" id="260671"/>
    <lineage>
        <taxon>Eukaryota</taxon>
        <taxon>Fungi</taxon>
        <taxon>Dikarya</taxon>
        <taxon>Ascomycota</taxon>
        <taxon>Pezizomycotina</taxon>
        <taxon>Sordariomycetes</taxon>
        <taxon>Sordariomycetidae</taxon>
        <taxon>Sordariales</taxon>
        <taxon>Lasiosphaeriaceae</taxon>
        <taxon>Lasiosphaeria</taxon>
    </lineage>
</organism>
<feature type="transmembrane region" description="Helical" evidence="1">
    <location>
        <begin position="127"/>
        <end position="144"/>
    </location>
</feature>
<feature type="transmembrane region" description="Helical" evidence="1">
    <location>
        <begin position="104"/>
        <end position="121"/>
    </location>
</feature>
<evidence type="ECO:0000256" key="1">
    <source>
        <dbReference type="SAM" id="Phobius"/>
    </source>
</evidence>
<comment type="caution">
    <text evidence="2">The sequence shown here is derived from an EMBL/GenBank/DDBJ whole genome shotgun (WGS) entry which is preliminary data.</text>
</comment>
<keyword evidence="1" id="KW-1133">Transmembrane helix</keyword>
<sequence>MSNPADSKSPGGDLSEVEKHPAHVENSADLDGNAKLTTYKAGAMEAENVELNIGVLEAVRLYPMASLQAFIISCIITIESYCVFLISVFVVIDQFKREYGVLNYEQKCLIVLNAFIFIFYFTNSLTIIFVTISTIIIGGVYYVYKSKLDLNTYRILITL</sequence>
<reference evidence="2" key="2">
    <citation type="submission" date="2023-06" db="EMBL/GenBank/DDBJ databases">
        <authorList>
            <consortium name="Lawrence Berkeley National Laboratory"/>
            <person name="Haridas S."/>
            <person name="Hensen N."/>
            <person name="Bonometti L."/>
            <person name="Westerberg I."/>
            <person name="Brannstrom I.O."/>
            <person name="Guillou S."/>
            <person name="Cros-Aarteil S."/>
            <person name="Calhoun S."/>
            <person name="Kuo A."/>
            <person name="Mondo S."/>
            <person name="Pangilinan J."/>
            <person name="Riley R."/>
            <person name="Labutti K."/>
            <person name="Andreopoulos B."/>
            <person name="Lipzen A."/>
            <person name="Chen C."/>
            <person name="Yanf M."/>
            <person name="Daum C."/>
            <person name="Ng V."/>
            <person name="Clum A."/>
            <person name="Steindorff A."/>
            <person name="Ohm R."/>
            <person name="Martin F."/>
            <person name="Silar P."/>
            <person name="Natvig D."/>
            <person name="Lalanne C."/>
            <person name="Gautier V."/>
            <person name="Ament-Velasquez S.L."/>
            <person name="Kruys A."/>
            <person name="Hutchinson M.I."/>
            <person name="Powell A.J."/>
            <person name="Barry K."/>
            <person name="Miller A.N."/>
            <person name="Grigoriev I.V."/>
            <person name="Debuchy R."/>
            <person name="Gladieux P."/>
            <person name="Thoren M.H."/>
            <person name="Johannesson H."/>
        </authorList>
    </citation>
    <scope>NUCLEOTIDE SEQUENCE</scope>
    <source>
        <strain evidence="2">CBS 955.72</strain>
    </source>
</reference>
<protein>
    <submittedName>
        <fullName evidence="2">Uncharacterized protein</fullName>
    </submittedName>
</protein>
<dbReference type="AlphaFoldDB" id="A0AAJ0MKF8"/>
<keyword evidence="1" id="KW-0472">Membrane</keyword>
<evidence type="ECO:0000313" key="2">
    <source>
        <dbReference type="EMBL" id="KAK3363765.1"/>
    </source>
</evidence>
<name>A0AAJ0MKF8_9PEZI</name>
<feature type="transmembrane region" description="Helical" evidence="1">
    <location>
        <begin position="69"/>
        <end position="92"/>
    </location>
</feature>
<dbReference type="EMBL" id="JAUIQD010000001">
    <property type="protein sequence ID" value="KAK3363765.1"/>
    <property type="molecule type" value="Genomic_DNA"/>
</dbReference>
<gene>
    <name evidence="2" type="ORF">B0T25DRAFT_587577</name>
</gene>
<proteinExistence type="predicted"/>
<accession>A0AAJ0MKF8</accession>
<keyword evidence="1" id="KW-0812">Transmembrane</keyword>
<keyword evidence="3" id="KW-1185">Reference proteome</keyword>
<evidence type="ECO:0000313" key="3">
    <source>
        <dbReference type="Proteomes" id="UP001275084"/>
    </source>
</evidence>
<reference evidence="2" key="1">
    <citation type="journal article" date="2023" name="Mol. Phylogenet. Evol.">
        <title>Genome-scale phylogeny and comparative genomics of the fungal order Sordariales.</title>
        <authorList>
            <person name="Hensen N."/>
            <person name="Bonometti L."/>
            <person name="Westerberg I."/>
            <person name="Brannstrom I.O."/>
            <person name="Guillou S."/>
            <person name="Cros-Aarteil S."/>
            <person name="Calhoun S."/>
            <person name="Haridas S."/>
            <person name="Kuo A."/>
            <person name="Mondo S."/>
            <person name="Pangilinan J."/>
            <person name="Riley R."/>
            <person name="LaButti K."/>
            <person name="Andreopoulos B."/>
            <person name="Lipzen A."/>
            <person name="Chen C."/>
            <person name="Yan M."/>
            <person name="Daum C."/>
            <person name="Ng V."/>
            <person name="Clum A."/>
            <person name="Steindorff A."/>
            <person name="Ohm R.A."/>
            <person name="Martin F."/>
            <person name="Silar P."/>
            <person name="Natvig D.O."/>
            <person name="Lalanne C."/>
            <person name="Gautier V."/>
            <person name="Ament-Velasquez S.L."/>
            <person name="Kruys A."/>
            <person name="Hutchinson M.I."/>
            <person name="Powell A.J."/>
            <person name="Barry K."/>
            <person name="Miller A.N."/>
            <person name="Grigoriev I.V."/>
            <person name="Debuchy R."/>
            <person name="Gladieux P."/>
            <person name="Hiltunen Thoren M."/>
            <person name="Johannesson H."/>
        </authorList>
    </citation>
    <scope>NUCLEOTIDE SEQUENCE</scope>
    <source>
        <strain evidence="2">CBS 955.72</strain>
    </source>
</reference>